<protein>
    <submittedName>
        <fullName evidence="8">Maturation protein</fullName>
    </submittedName>
</protein>
<dbReference type="RefSeq" id="YP_010769132.1">
    <property type="nucleotide sequence ID" value="NC_073887.1"/>
</dbReference>
<keyword evidence="6" id="KW-1160">Virus entry into host cell</keyword>
<dbReference type="KEGG" id="vg:80398064"/>
<evidence type="ECO:0000256" key="4">
    <source>
        <dbReference type="ARBA" id="ARBA00022844"/>
    </source>
</evidence>
<evidence type="ECO:0000256" key="7">
    <source>
        <dbReference type="ARBA" id="ARBA00035110"/>
    </source>
</evidence>
<comment type="similarity">
    <text evidence="7">Belongs to the Leviviricetes maturation protein family.</text>
</comment>
<dbReference type="EMBL" id="BK013667">
    <property type="protein sequence ID" value="DAD50927.1"/>
    <property type="molecule type" value="Genomic_RNA"/>
</dbReference>
<organism evidence="8 9">
    <name type="scientific">ssRNA phage SRR6049586_1</name>
    <dbReference type="NCBI Taxonomy" id="2786480"/>
    <lineage>
        <taxon>Viruses</taxon>
        <taxon>Riboviria</taxon>
        <taxon>Orthornavirae</taxon>
        <taxon>Lenarviricota</taxon>
        <taxon>Leviviricetes</taxon>
        <taxon>Norzivirales</taxon>
        <taxon>Fiersviridae</taxon>
        <taxon>Lohngkovirus</taxon>
        <taxon>Lohngkovirus borborovicinum</taxon>
        <taxon>Brudgevirus borborovicinum</taxon>
    </lineage>
</organism>
<evidence type="ECO:0000313" key="8">
    <source>
        <dbReference type="EMBL" id="DAD50927.1"/>
    </source>
</evidence>
<evidence type="ECO:0000256" key="5">
    <source>
        <dbReference type="ARBA" id="ARBA00023104"/>
    </source>
</evidence>
<keyword evidence="3" id="KW-1161">Viral attachment to host cell</keyword>
<keyword evidence="2" id="KW-0945">Host-virus interaction</keyword>
<proteinExistence type="inferred from homology"/>
<reference evidence="8" key="1">
    <citation type="submission" date="2020-09" db="EMBL/GenBank/DDBJ databases">
        <title>Leviviricetes taxonomy.</title>
        <authorList>
            <person name="Stockdale S.R."/>
            <person name="Callanan J."/>
            <person name="Adriaenssens E.M."/>
            <person name="Kuhn J.H."/>
            <person name="Rumnieks J."/>
            <person name="Shkoporov A."/>
            <person name="Draper L.A."/>
            <person name="Ross P."/>
            <person name="Hill C."/>
        </authorList>
    </citation>
    <scope>NUCLEOTIDE SEQUENCE</scope>
</reference>
<gene>
    <name evidence="8" type="primary">SRR6049586_1_1</name>
</gene>
<comment type="subcellular location">
    <subcellularLocation>
        <location evidence="1">Virion</location>
    </subcellularLocation>
</comment>
<dbReference type="GO" id="GO:0039666">
    <property type="term" value="P:virion attachment to host cell pilus"/>
    <property type="evidence" value="ECO:0007669"/>
    <property type="project" value="UniProtKB-KW"/>
</dbReference>
<dbReference type="GeneID" id="80398064"/>
<evidence type="ECO:0000256" key="2">
    <source>
        <dbReference type="ARBA" id="ARBA00022581"/>
    </source>
</evidence>
<evidence type="ECO:0000256" key="6">
    <source>
        <dbReference type="ARBA" id="ARBA00023296"/>
    </source>
</evidence>
<sequence length="393" mass="44196">MALPITGPTIFLVSNDVDAQGSSRLRRVRYKQRKPYDLVAPYEFQKLYMKVAMRWATGQATPPYFGGFANVNSSKNPGDISVSPDTPTQYYQNELDFAVNSARSKFIGKLGEAASLAVTLAERKQAMSMIERRGRQLLGAATALRRGGPVAFVKALKLSITKKVRKDQKRWARSRQFSNYWLEYHFGWTPLVRDIGLAVDTLQRPIPMGRIRAKGFSVNLFKESRVTSGLWPMSQTFTGKKLEGFVRAHVGADVYISNPNAFLANKLGFTNPAIVAWELVPFSFVVDWFVNVGEFLQSFSELHGVTTANGYTTWLMKLGIHFTQNTWHRDFYSPPPRWATWGTSHQVLDSDGVWMKRVQGIPSVTLGVRPPWRLSNVRAATAISLLVQQGLRG</sequence>
<dbReference type="InterPro" id="IPR005563">
    <property type="entry name" value="A_protein"/>
</dbReference>
<keyword evidence="4" id="KW-0946">Virion</keyword>
<name>A0A8S5L0G6_9VIRU</name>
<keyword evidence="9" id="KW-1185">Reference proteome</keyword>
<keyword evidence="5" id="KW-1175">Viral attachment to host cell pilus</keyword>
<dbReference type="Proteomes" id="UP000681651">
    <property type="component" value="Segment"/>
</dbReference>
<evidence type="ECO:0000256" key="3">
    <source>
        <dbReference type="ARBA" id="ARBA00022804"/>
    </source>
</evidence>
<dbReference type="Pfam" id="PF03863">
    <property type="entry name" value="Phage_mat-A"/>
    <property type="match status" value="1"/>
</dbReference>
<evidence type="ECO:0000256" key="1">
    <source>
        <dbReference type="ARBA" id="ARBA00004328"/>
    </source>
</evidence>
<dbReference type="GO" id="GO:0044423">
    <property type="term" value="C:virion component"/>
    <property type="evidence" value="ECO:0007669"/>
    <property type="project" value="UniProtKB-KW"/>
</dbReference>
<accession>A0A8S5L0G6</accession>
<evidence type="ECO:0000313" key="9">
    <source>
        <dbReference type="Proteomes" id="UP000681651"/>
    </source>
</evidence>